<name>A0ABW2B9L7_9RHOB</name>
<sequence length="172" mass="18221">MTSGSQTDHETPSDPVGFDKHDHADCINTAVAAAEAHCANNGLRFTPVRRKALEILLQEHRALGAYETLDRLRDAGFGSQPPVAYRALEFLVANGFAHKIERLNAFVACAHPGANHSPAFMICRVCDSVAEAQSAPARGSLGEAARATGFQIERTVVEAVGLCPACAENAAP</sequence>
<evidence type="ECO:0000256" key="2">
    <source>
        <dbReference type="ARBA" id="ARBA00022491"/>
    </source>
</evidence>
<dbReference type="InterPro" id="IPR036388">
    <property type="entry name" value="WH-like_DNA-bd_sf"/>
</dbReference>
<dbReference type="Gene3D" id="3.30.1490.190">
    <property type="match status" value="1"/>
</dbReference>
<evidence type="ECO:0000256" key="3">
    <source>
        <dbReference type="ARBA" id="ARBA00022833"/>
    </source>
</evidence>
<dbReference type="PANTHER" id="PTHR33202:SF6">
    <property type="entry name" value="ZINC UPTAKE REGULATION PROTEIN"/>
    <property type="match status" value="1"/>
</dbReference>
<dbReference type="InterPro" id="IPR002481">
    <property type="entry name" value="FUR"/>
</dbReference>
<accession>A0ABW2B9L7</accession>
<evidence type="ECO:0000256" key="4">
    <source>
        <dbReference type="ARBA" id="ARBA00023015"/>
    </source>
</evidence>
<dbReference type="PANTHER" id="PTHR33202">
    <property type="entry name" value="ZINC UPTAKE REGULATION PROTEIN"/>
    <property type="match status" value="1"/>
</dbReference>
<reference evidence="8" key="1">
    <citation type="journal article" date="2019" name="Int. J. Syst. Evol. Microbiol.">
        <title>The Global Catalogue of Microorganisms (GCM) 10K type strain sequencing project: providing services to taxonomists for standard genome sequencing and annotation.</title>
        <authorList>
            <consortium name="The Broad Institute Genomics Platform"/>
            <consortium name="The Broad Institute Genome Sequencing Center for Infectious Disease"/>
            <person name="Wu L."/>
            <person name="Ma J."/>
        </authorList>
    </citation>
    <scope>NUCLEOTIDE SEQUENCE [LARGE SCALE GENOMIC DNA]</scope>
    <source>
        <strain evidence="8">CCUG 66188</strain>
    </source>
</reference>
<evidence type="ECO:0000313" key="8">
    <source>
        <dbReference type="Proteomes" id="UP001596353"/>
    </source>
</evidence>
<keyword evidence="6" id="KW-0804">Transcription</keyword>
<keyword evidence="2" id="KW-0678">Repressor</keyword>
<keyword evidence="5" id="KW-0238">DNA-binding</keyword>
<comment type="caution">
    <text evidence="7">The sequence shown here is derived from an EMBL/GenBank/DDBJ whole genome shotgun (WGS) entry which is preliminary data.</text>
</comment>
<keyword evidence="4" id="KW-0805">Transcription regulation</keyword>
<dbReference type="InterPro" id="IPR043135">
    <property type="entry name" value="Fur_C"/>
</dbReference>
<evidence type="ECO:0000313" key="7">
    <source>
        <dbReference type="EMBL" id="MFC6761926.1"/>
    </source>
</evidence>
<evidence type="ECO:0000256" key="5">
    <source>
        <dbReference type="ARBA" id="ARBA00023125"/>
    </source>
</evidence>
<gene>
    <name evidence="7" type="ORF">ACFQFQ_24435</name>
</gene>
<dbReference type="SUPFAM" id="SSF46785">
    <property type="entry name" value="Winged helix' DNA-binding domain"/>
    <property type="match status" value="1"/>
</dbReference>
<organism evidence="7 8">
    <name type="scientific">Sulfitobacter porphyrae</name>
    <dbReference type="NCBI Taxonomy" id="1246864"/>
    <lineage>
        <taxon>Bacteria</taxon>
        <taxon>Pseudomonadati</taxon>
        <taxon>Pseudomonadota</taxon>
        <taxon>Alphaproteobacteria</taxon>
        <taxon>Rhodobacterales</taxon>
        <taxon>Roseobacteraceae</taxon>
        <taxon>Sulfitobacter</taxon>
    </lineage>
</organism>
<dbReference type="EMBL" id="JBHSWG010000003">
    <property type="protein sequence ID" value="MFC6761926.1"/>
    <property type="molecule type" value="Genomic_DNA"/>
</dbReference>
<keyword evidence="8" id="KW-1185">Reference proteome</keyword>
<dbReference type="Gene3D" id="1.10.10.10">
    <property type="entry name" value="Winged helix-like DNA-binding domain superfamily/Winged helix DNA-binding domain"/>
    <property type="match status" value="1"/>
</dbReference>
<proteinExistence type="inferred from homology"/>
<dbReference type="InterPro" id="IPR036390">
    <property type="entry name" value="WH_DNA-bd_sf"/>
</dbReference>
<evidence type="ECO:0000256" key="6">
    <source>
        <dbReference type="ARBA" id="ARBA00023163"/>
    </source>
</evidence>
<comment type="similarity">
    <text evidence="1">Belongs to the Fur family.</text>
</comment>
<dbReference type="Proteomes" id="UP001596353">
    <property type="component" value="Unassembled WGS sequence"/>
</dbReference>
<evidence type="ECO:0000256" key="1">
    <source>
        <dbReference type="ARBA" id="ARBA00007957"/>
    </source>
</evidence>
<protein>
    <submittedName>
        <fullName evidence="7">Transcriptional repressor</fullName>
    </submittedName>
</protein>
<keyword evidence="3" id="KW-0862">Zinc</keyword>